<evidence type="ECO:0000313" key="2">
    <source>
        <dbReference type="Proteomes" id="UP001638806"/>
    </source>
</evidence>
<comment type="caution">
    <text evidence="1">The sequence shown here is derived from an EMBL/GenBank/DDBJ whole genome shotgun (WGS) entry which is preliminary data.</text>
</comment>
<proteinExistence type="predicted"/>
<sequence>MLGNWMRRRAWEPIAAARCTECRVALLQERDNGGELNSCPGVEDGAKAVNYCRRPRQYGPRRQLQRPSRDSRRRNNLRDDPAMAGSARRSTVWVPGIQGPSRLLEVQGASTYKLDIAGLLLNSYELLFRCNAGGATQDGTRLFLLHFIVRRDGQLPAGATSCRSVRRKARCIPGEATTRQPTGCLGSREPRPDLARAASLPEPDV</sequence>
<gene>
    <name evidence="1" type="ORF">ACCO45_002710</name>
</gene>
<protein>
    <submittedName>
        <fullName evidence="1">Uncharacterized protein</fullName>
    </submittedName>
</protein>
<evidence type="ECO:0000313" key="1">
    <source>
        <dbReference type="EMBL" id="KAL3961187.1"/>
    </source>
</evidence>
<dbReference type="Proteomes" id="UP001638806">
    <property type="component" value="Unassembled WGS sequence"/>
</dbReference>
<name>A0ACC4DZ48_PURLI</name>
<accession>A0ACC4DZ48</accession>
<organism evidence="1 2">
    <name type="scientific">Purpureocillium lilacinum</name>
    <name type="common">Paecilomyces lilacinus</name>
    <dbReference type="NCBI Taxonomy" id="33203"/>
    <lineage>
        <taxon>Eukaryota</taxon>
        <taxon>Fungi</taxon>
        <taxon>Dikarya</taxon>
        <taxon>Ascomycota</taxon>
        <taxon>Pezizomycotina</taxon>
        <taxon>Sordariomycetes</taxon>
        <taxon>Hypocreomycetidae</taxon>
        <taxon>Hypocreales</taxon>
        <taxon>Ophiocordycipitaceae</taxon>
        <taxon>Purpureocillium</taxon>
    </lineage>
</organism>
<dbReference type="EMBL" id="JBGNUJ010000003">
    <property type="protein sequence ID" value="KAL3961187.1"/>
    <property type="molecule type" value="Genomic_DNA"/>
</dbReference>
<reference evidence="1" key="1">
    <citation type="submission" date="2024-12" db="EMBL/GenBank/DDBJ databases">
        <title>Comparative genomics and development of molecular markers within Purpureocillium lilacinum and among Purpureocillium species.</title>
        <authorList>
            <person name="Yeh Z.-Y."/>
            <person name="Ni N.-T."/>
            <person name="Lo P.-H."/>
            <person name="Mushyakhwo K."/>
            <person name="Lin C.-F."/>
            <person name="Nai Y.-S."/>
        </authorList>
    </citation>
    <scope>NUCLEOTIDE SEQUENCE</scope>
    <source>
        <strain evidence="1">NCHU-NPUST-175</strain>
    </source>
</reference>
<keyword evidence="2" id="KW-1185">Reference proteome</keyword>